<name>A0A0F0CV11_9BACT</name>
<feature type="non-terminal residue" evidence="2">
    <location>
        <position position="136"/>
    </location>
</feature>
<feature type="signal peptide" evidence="1">
    <location>
        <begin position="1"/>
        <end position="26"/>
    </location>
</feature>
<dbReference type="AlphaFoldDB" id="A0A0F0CV11"/>
<organism evidence="2 3">
    <name type="scientific">Candidatus Omnitrophus magneticus</name>
    <dbReference type="NCBI Taxonomy" id="1609969"/>
    <lineage>
        <taxon>Bacteria</taxon>
        <taxon>Pseudomonadati</taxon>
        <taxon>Candidatus Omnitrophota</taxon>
        <taxon>Candidatus Omnitrophus</taxon>
    </lineage>
</organism>
<dbReference type="Proteomes" id="UP000033428">
    <property type="component" value="Unassembled WGS sequence"/>
</dbReference>
<keyword evidence="3" id="KW-1185">Reference proteome</keyword>
<protein>
    <submittedName>
        <fullName evidence="2">Secreted protein</fullName>
    </submittedName>
</protein>
<accession>A0A0F0CV11</accession>
<sequence length="136" mass="15148">MNAKILIKKVFSIVTLVIFSWTNTPANGEVFKNSVMDVSTNNSFIKTNTIEEKVYKDIARDLREGVPIVPEYMGNISESFIGAGERVIVNIEDAHCNYYAVKRIKDLVEYLSEKYGLGLVCLEGGVGSYDLSGIEE</sequence>
<gene>
    <name evidence="2" type="ORF">OMAG_000887</name>
</gene>
<evidence type="ECO:0000313" key="3">
    <source>
        <dbReference type="Proteomes" id="UP000033428"/>
    </source>
</evidence>
<dbReference type="EMBL" id="JYNY01000198">
    <property type="protein sequence ID" value="KJJ85245.1"/>
    <property type="molecule type" value="Genomic_DNA"/>
</dbReference>
<keyword evidence="1" id="KW-0732">Signal</keyword>
<evidence type="ECO:0000256" key="1">
    <source>
        <dbReference type="SAM" id="SignalP"/>
    </source>
</evidence>
<comment type="caution">
    <text evidence="2">The sequence shown here is derived from an EMBL/GenBank/DDBJ whole genome shotgun (WGS) entry which is preliminary data.</text>
</comment>
<feature type="chain" id="PRO_5002437474" evidence="1">
    <location>
        <begin position="27"/>
        <end position="136"/>
    </location>
</feature>
<proteinExistence type="predicted"/>
<reference evidence="2 3" key="1">
    <citation type="submission" date="2015-02" db="EMBL/GenBank/DDBJ databases">
        <title>Single-cell genomics of uncultivated deep-branching MTB reveals a conserved set of magnetosome genes.</title>
        <authorList>
            <person name="Kolinko S."/>
            <person name="Richter M."/>
            <person name="Glockner F.O."/>
            <person name="Brachmann A."/>
            <person name="Schuler D."/>
        </authorList>
    </citation>
    <scope>NUCLEOTIDE SEQUENCE [LARGE SCALE GENOMIC DNA]</scope>
    <source>
        <strain evidence="2">SKK-01</strain>
    </source>
</reference>
<evidence type="ECO:0000313" key="2">
    <source>
        <dbReference type="EMBL" id="KJJ85245.1"/>
    </source>
</evidence>